<evidence type="ECO:0000256" key="3">
    <source>
        <dbReference type="ARBA" id="ARBA00022516"/>
    </source>
</evidence>
<evidence type="ECO:0000256" key="1">
    <source>
        <dbReference type="ARBA" id="ARBA00004651"/>
    </source>
</evidence>
<evidence type="ECO:0000256" key="2">
    <source>
        <dbReference type="ARBA" id="ARBA00022475"/>
    </source>
</evidence>
<reference evidence="13" key="1">
    <citation type="submission" date="2018-06" db="EMBL/GenBank/DDBJ databases">
        <authorList>
            <person name="Zhirakovskaya E."/>
        </authorList>
    </citation>
    <scope>NUCLEOTIDE SEQUENCE</scope>
</reference>
<proteinExistence type="predicted"/>
<keyword evidence="8" id="KW-0443">Lipid metabolism</keyword>
<name>A0A3B0ZIU2_9ZZZZ</name>
<evidence type="ECO:0000256" key="11">
    <source>
        <dbReference type="ARBA" id="ARBA00023264"/>
    </source>
</evidence>
<evidence type="ECO:0000256" key="4">
    <source>
        <dbReference type="ARBA" id="ARBA00022679"/>
    </source>
</evidence>
<comment type="subcellular location">
    <subcellularLocation>
        <location evidence="1">Cell membrane</location>
        <topology evidence="1">Multi-pass membrane protein</topology>
    </subcellularLocation>
</comment>
<evidence type="ECO:0000256" key="10">
    <source>
        <dbReference type="ARBA" id="ARBA00023209"/>
    </source>
</evidence>
<gene>
    <name evidence="13" type="ORF">MNBD_GAMMA22-703</name>
</gene>
<dbReference type="PANTHER" id="PTHR46382">
    <property type="entry name" value="PHOSPHATIDATE CYTIDYLYLTRANSFERASE"/>
    <property type="match status" value="1"/>
</dbReference>
<keyword evidence="4 13" id="KW-0808">Transferase</keyword>
<evidence type="ECO:0000256" key="6">
    <source>
        <dbReference type="ARBA" id="ARBA00022695"/>
    </source>
</evidence>
<evidence type="ECO:0000256" key="7">
    <source>
        <dbReference type="ARBA" id="ARBA00022989"/>
    </source>
</evidence>
<feature type="transmembrane region" description="Helical" evidence="12">
    <location>
        <begin position="80"/>
        <end position="104"/>
    </location>
</feature>
<dbReference type="Pfam" id="PF01148">
    <property type="entry name" value="CTP_transf_1"/>
    <property type="match status" value="1"/>
</dbReference>
<keyword evidence="10" id="KW-0594">Phospholipid biosynthesis</keyword>
<evidence type="ECO:0000256" key="12">
    <source>
        <dbReference type="SAM" id="Phobius"/>
    </source>
</evidence>
<evidence type="ECO:0000256" key="5">
    <source>
        <dbReference type="ARBA" id="ARBA00022692"/>
    </source>
</evidence>
<dbReference type="AlphaFoldDB" id="A0A3B0ZIU2"/>
<feature type="transmembrane region" description="Helical" evidence="12">
    <location>
        <begin position="56"/>
        <end position="74"/>
    </location>
</feature>
<protein>
    <submittedName>
        <fullName evidence="13">Phosphatidate cytidylyltransferase</fullName>
        <ecNumber evidence="13">2.7.7.41</ecNumber>
    </submittedName>
</protein>
<sequence length="276" mass="30544">MLKLRILTAVILAPLVILAIFKLPNMYFTIFTAIIFLLASWEWARLIGLKTVVSQAAYIAFITIMMLVGLLVVAPNYNLLLLILGIAFIVWLMMFYYVLGYAGMTYPKLAFKARHGLMGVLIIIVPFIAIIVLRNDERYGPGYLFGLLLLLWVADSAAYFAGKKWGKTKLAMRVSPGKSWEGVWGALVATSIYTVLVTIKDGFPTVQAFAIVILSMATVLFSILGDLLESRYKREADRKDSSNILPGHGGILDRIDSLTAAAPIFLLCLMVMGIPE</sequence>
<dbReference type="GO" id="GO:0016024">
    <property type="term" value="P:CDP-diacylglycerol biosynthetic process"/>
    <property type="evidence" value="ECO:0007669"/>
    <property type="project" value="TreeGrafter"/>
</dbReference>
<keyword evidence="7 12" id="KW-1133">Transmembrane helix</keyword>
<keyword evidence="6 13" id="KW-0548">Nucleotidyltransferase</keyword>
<feature type="transmembrane region" description="Helical" evidence="12">
    <location>
        <begin position="140"/>
        <end position="161"/>
    </location>
</feature>
<feature type="transmembrane region" description="Helical" evidence="12">
    <location>
        <begin position="205"/>
        <end position="228"/>
    </location>
</feature>
<feature type="transmembrane region" description="Helical" evidence="12">
    <location>
        <begin position="182"/>
        <end position="199"/>
    </location>
</feature>
<dbReference type="EC" id="2.7.7.41" evidence="13"/>
<evidence type="ECO:0000313" key="13">
    <source>
        <dbReference type="EMBL" id="VAW93375.1"/>
    </source>
</evidence>
<evidence type="ECO:0000256" key="9">
    <source>
        <dbReference type="ARBA" id="ARBA00023136"/>
    </source>
</evidence>
<keyword evidence="3" id="KW-0444">Lipid biosynthesis</keyword>
<organism evidence="13">
    <name type="scientific">hydrothermal vent metagenome</name>
    <dbReference type="NCBI Taxonomy" id="652676"/>
    <lineage>
        <taxon>unclassified sequences</taxon>
        <taxon>metagenomes</taxon>
        <taxon>ecological metagenomes</taxon>
    </lineage>
</organism>
<keyword evidence="9 12" id="KW-0472">Membrane</keyword>
<feature type="transmembrane region" description="Helical" evidence="12">
    <location>
        <begin position="116"/>
        <end position="134"/>
    </location>
</feature>
<keyword evidence="5 12" id="KW-0812">Transmembrane</keyword>
<keyword evidence="2" id="KW-1003">Cell membrane</keyword>
<feature type="transmembrane region" description="Helical" evidence="12">
    <location>
        <begin position="255"/>
        <end position="274"/>
    </location>
</feature>
<dbReference type="GO" id="GO:0004605">
    <property type="term" value="F:phosphatidate cytidylyltransferase activity"/>
    <property type="evidence" value="ECO:0007669"/>
    <property type="project" value="UniProtKB-EC"/>
</dbReference>
<accession>A0A3B0ZIU2</accession>
<dbReference type="GO" id="GO:0005886">
    <property type="term" value="C:plasma membrane"/>
    <property type="evidence" value="ECO:0007669"/>
    <property type="project" value="UniProtKB-SubCell"/>
</dbReference>
<dbReference type="PANTHER" id="PTHR46382:SF1">
    <property type="entry name" value="PHOSPHATIDATE CYTIDYLYLTRANSFERASE"/>
    <property type="match status" value="1"/>
</dbReference>
<dbReference type="EMBL" id="UOFS01000013">
    <property type="protein sequence ID" value="VAW93375.1"/>
    <property type="molecule type" value="Genomic_DNA"/>
</dbReference>
<evidence type="ECO:0000256" key="8">
    <source>
        <dbReference type="ARBA" id="ARBA00023098"/>
    </source>
</evidence>
<keyword evidence="11" id="KW-1208">Phospholipid metabolism</keyword>